<name>X1E7N6_9ZZZZ</name>
<gene>
    <name evidence="1" type="ORF">S03H2_08224</name>
</gene>
<sequence>ANDGKLVHTLDGDINQIVNLYKCTNGECEFHDKAFNPAPRFDYGDRYYGADVFRLIAEEFLIYDLKPEQIHKRLTKKYQLSISPETVNRICDDVLMLKSLKIDEKTLQLIRKQGYILLGLDGQDPGGDAPALWNFMDLISNRVLATRKFDSLDYKTLHRHIEEICEVYGVKVIGWVSDKQNVIVKCHDEFYSNIPHQYCQYHFLRNTWNHLAALDSNIYMPLKKTITGLYIHTASKNSTVYFENVGKVSIREVFKNTDKDLQVMIKARNKFFKEL</sequence>
<evidence type="ECO:0000313" key="1">
    <source>
        <dbReference type="EMBL" id="GAH29291.1"/>
    </source>
</evidence>
<evidence type="ECO:0008006" key="2">
    <source>
        <dbReference type="Google" id="ProtNLM"/>
    </source>
</evidence>
<feature type="non-terminal residue" evidence="1">
    <location>
        <position position="275"/>
    </location>
</feature>
<protein>
    <recommendedName>
        <fullName evidence="2">MULE transposase domain-containing protein</fullName>
    </recommendedName>
</protein>
<comment type="caution">
    <text evidence="1">The sequence shown here is derived from an EMBL/GenBank/DDBJ whole genome shotgun (WGS) entry which is preliminary data.</text>
</comment>
<accession>X1E7N6</accession>
<dbReference type="AlphaFoldDB" id="X1E7N6"/>
<feature type="non-terminal residue" evidence="1">
    <location>
        <position position="1"/>
    </location>
</feature>
<organism evidence="1">
    <name type="scientific">marine sediment metagenome</name>
    <dbReference type="NCBI Taxonomy" id="412755"/>
    <lineage>
        <taxon>unclassified sequences</taxon>
        <taxon>metagenomes</taxon>
        <taxon>ecological metagenomes</taxon>
    </lineage>
</organism>
<reference evidence="1" key="1">
    <citation type="journal article" date="2014" name="Front. Microbiol.">
        <title>High frequency of phylogenetically diverse reductive dehalogenase-homologous genes in deep subseafloor sedimentary metagenomes.</title>
        <authorList>
            <person name="Kawai M."/>
            <person name="Futagami T."/>
            <person name="Toyoda A."/>
            <person name="Takaki Y."/>
            <person name="Nishi S."/>
            <person name="Hori S."/>
            <person name="Arai W."/>
            <person name="Tsubouchi T."/>
            <person name="Morono Y."/>
            <person name="Uchiyama I."/>
            <person name="Ito T."/>
            <person name="Fujiyama A."/>
            <person name="Inagaki F."/>
            <person name="Takami H."/>
        </authorList>
    </citation>
    <scope>NUCLEOTIDE SEQUENCE</scope>
    <source>
        <strain evidence="1">Expedition CK06-06</strain>
    </source>
</reference>
<proteinExistence type="predicted"/>
<dbReference type="EMBL" id="BARU01003961">
    <property type="protein sequence ID" value="GAH29291.1"/>
    <property type="molecule type" value="Genomic_DNA"/>
</dbReference>